<dbReference type="InterPro" id="IPR012338">
    <property type="entry name" value="Beta-lactam/transpept-like"/>
</dbReference>
<dbReference type="KEGG" id="fra:Francci3_0661"/>
<evidence type="ECO:0000256" key="1">
    <source>
        <dbReference type="SAM" id="MobiDB-lite"/>
    </source>
</evidence>
<dbReference type="PhylomeDB" id="Q2JF97"/>
<sequence length="326" mass="34029">MPRLAGPAGWNRVPGSSGPAGKPRTVRNVDALGQVAAWPVETVAVVVMGREDEAVGPGAGSGWPGAAVTPRVREVARTGPLDHLFRLASVSKLLSAYAVLIAVEEGAIGLDDPAGPPRSTVAHLLAHTSGLAFSGTRVLAPPGTRRIYSNTGFERLGEALEKATSIAFADYLAQAVFEPLGMHDARLTGSPASGVTATLADMRRFAAELLAPTLITSATFATAISVAFPGLAGVLPGFGQQTPNDWGLGFEIRGDKHPHWTGSSNAPSTFGHFGQSGTFLWVDPVARLACVTLCDRDFGEWAQRVWPPLADAILAQAPSWSANRLA</sequence>
<dbReference type="PANTHER" id="PTHR43283">
    <property type="entry name" value="BETA-LACTAMASE-RELATED"/>
    <property type="match status" value="1"/>
</dbReference>
<evidence type="ECO:0000259" key="2">
    <source>
        <dbReference type="Pfam" id="PF00144"/>
    </source>
</evidence>
<feature type="region of interest" description="Disordered" evidence="1">
    <location>
        <begin position="1"/>
        <end position="24"/>
    </location>
</feature>
<dbReference type="Pfam" id="PF00144">
    <property type="entry name" value="Beta-lactamase"/>
    <property type="match status" value="1"/>
</dbReference>
<dbReference type="eggNOG" id="COG1680">
    <property type="taxonomic scope" value="Bacteria"/>
</dbReference>
<reference evidence="3 4" key="1">
    <citation type="journal article" date="2007" name="Genome Res.">
        <title>Genome characteristics of facultatively symbiotic Frankia sp. strains reflect host range and host plant biogeography.</title>
        <authorList>
            <person name="Normand P."/>
            <person name="Lapierre P."/>
            <person name="Tisa L.S."/>
            <person name="Gogarten J.P."/>
            <person name="Alloisio N."/>
            <person name="Bagnarol E."/>
            <person name="Bassi C.A."/>
            <person name="Berry A.M."/>
            <person name="Bickhart D.M."/>
            <person name="Choisne N."/>
            <person name="Couloux A."/>
            <person name="Cournoyer B."/>
            <person name="Cruveiller S."/>
            <person name="Daubin V."/>
            <person name="Demange N."/>
            <person name="Francino M.P."/>
            <person name="Goltsman E."/>
            <person name="Huang Y."/>
            <person name="Kopp O.R."/>
            <person name="Labarre L."/>
            <person name="Lapidus A."/>
            <person name="Lavire C."/>
            <person name="Marechal J."/>
            <person name="Martinez M."/>
            <person name="Mastronunzio J.E."/>
            <person name="Mullin B.C."/>
            <person name="Niemann J."/>
            <person name="Pujic P."/>
            <person name="Rawnsley T."/>
            <person name="Rouy Z."/>
            <person name="Schenowitz C."/>
            <person name="Sellstedt A."/>
            <person name="Tavares F."/>
            <person name="Tomkins J.P."/>
            <person name="Vallenet D."/>
            <person name="Valverde C."/>
            <person name="Wall L.G."/>
            <person name="Wang Y."/>
            <person name="Medigue C."/>
            <person name="Benson D.R."/>
        </authorList>
    </citation>
    <scope>NUCLEOTIDE SEQUENCE [LARGE SCALE GENOMIC DNA]</scope>
    <source>
        <strain evidence="4">DSM 45818 / CECT 9043 / CcI3</strain>
    </source>
</reference>
<feature type="domain" description="Beta-lactamase-related" evidence="2">
    <location>
        <begin position="43"/>
        <end position="309"/>
    </location>
</feature>
<dbReference type="Gene3D" id="3.40.710.10">
    <property type="entry name" value="DD-peptidase/beta-lactamase superfamily"/>
    <property type="match status" value="1"/>
</dbReference>
<accession>Q2JF97</accession>
<dbReference type="HOGENOM" id="CLU_089324_0_0_11"/>
<name>Q2JF97_FRACC</name>
<proteinExistence type="predicted"/>
<dbReference type="STRING" id="106370.Francci3_0661"/>
<dbReference type="Proteomes" id="UP000001937">
    <property type="component" value="Chromosome"/>
</dbReference>
<dbReference type="SUPFAM" id="SSF56601">
    <property type="entry name" value="beta-lactamase/transpeptidase-like"/>
    <property type="match status" value="1"/>
</dbReference>
<dbReference type="InterPro" id="IPR050789">
    <property type="entry name" value="Diverse_Enzym_Activities"/>
</dbReference>
<dbReference type="EMBL" id="CP000249">
    <property type="protein sequence ID" value="ABD10045.1"/>
    <property type="molecule type" value="Genomic_DNA"/>
</dbReference>
<dbReference type="AlphaFoldDB" id="Q2JF97"/>
<protein>
    <submittedName>
        <fullName evidence="3">Beta-lactamase</fullName>
    </submittedName>
</protein>
<dbReference type="PANTHER" id="PTHR43283:SF15">
    <property type="entry name" value="CONSERVED PROTEIN"/>
    <property type="match status" value="1"/>
</dbReference>
<evidence type="ECO:0000313" key="3">
    <source>
        <dbReference type="EMBL" id="ABD10045.1"/>
    </source>
</evidence>
<keyword evidence="4" id="KW-1185">Reference proteome</keyword>
<gene>
    <name evidence="3" type="ordered locus">Francci3_0661</name>
</gene>
<organism evidence="3 4">
    <name type="scientific">Frankia casuarinae (strain DSM 45818 / CECT 9043 / HFP020203 / CcI3)</name>
    <dbReference type="NCBI Taxonomy" id="106370"/>
    <lineage>
        <taxon>Bacteria</taxon>
        <taxon>Bacillati</taxon>
        <taxon>Actinomycetota</taxon>
        <taxon>Actinomycetes</taxon>
        <taxon>Frankiales</taxon>
        <taxon>Frankiaceae</taxon>
        <taxon>Frankia</taxon>
    </lineage>
</organism>
<dbReference type="InterPro" id="IPR001466">
    <property type="entry name" value="Beta-lactam-related"/>
</dbReference>
<evidence type="ECO:0000313" key="4">
    <source>
        <dbReference type="Proteomes" id="UP000001937"/>
    </source>
</evidence>